<dbReference type="KEGG" id="lenr:94169909"/>
<evidence type="ECO:0000313" key="2">
    <source>
        <dbReference type="EMBL" id="KAG5471979.1"/>
    </source>
</evidence>
<dbReference type="RefSeq" id="XP_067690502.1">
    <property type="nucleotide sequence ID" value="XM_067834399.1"/>
</dbReference>
<evidence type="ECO:0000313" key="3">
    <source>
        <dbReference type="Proteomes" id="UP000674179"/>
    </source>
</evidence>
<protein>
    <recommendedName>
        <fullName evidence="4">Sodium stibogluconate resistance protein</fullName>
    </recommendedName>
</protein>
<comment type="caution">
    <text evidence="2">The sequence shown here is derived from an EMBL/GenBank/DDBJ whole genome shotgun (WGS) entry which is preliminary data.</text>
</comment>
<dbReference type="PANTHER" id="PTHR40744">
    <property type="entry name" value="SODIUM STIBOGLUCONATE RESISTANCE PROTEIN-RELATED"/>
    <property type="match status" value="1"/>
</dbReference>
<evidence type="ECO:0008006" key="4">
    <source>
        <dbReference type="Google" id="ProtNLM"/>
    </source>
</evidence>
<accession>A0A836KD62</accession>
<evidence type="ECO:0000256" key="1">
    <source>
        <dbReference type="SAM" id="MobiDB-lite"/>
    </source>
</evidence>
<dbReference type="PANTHER" id="PTHR40744:SF1">
    <property type="entry name" value="SODIUM STIBOGLUCONATE RESISTANCE PROTEIN"/>
    <property type="match status" value="1"/>
</dbReference>
<feature type="region of interest" description="Disordered" evidence="1">
    <location>
        <begin position="65"/>
        <end position="103"/>
    </location>
</feature>
<proteinExistence type="predicted"/>
<organism evidence="2 3">
    <name type="scientific">Leishmania enriettii</name>
    <dbReference type="NCBI Taxonomy" id="5663"/>
    <lineage>
        <taxon>Eukaryota</taxon>
        <taxon>Discoba</taxon>
        <taxon>Euglenozoa</taxon>
        <taxon>Kinetoplastea</taxon>
        <taxon>Metakinetoplastina</taxon>
        <taxon>Trypanosomatida</taxon>
        <taxon>Trypanosomatidae</taxon>
        <taxon>Leishmaniinae</taxon>
        <taxon>Leishmania</taxon>
    </lineage>
</organism>
<reference evidence="2 3" key="1">
    <citation type="submission" date="2021-02" db="EMBL/GenBank/DDBJ databases">
        <title>Leishmania (Mundinia) enrietti genome sequencing and assembly.</title>
        <authorList>
            <person name="Almutairi H."/>
            <person name="Gatherer D."/>
        </authorList>
    </citation>
    <scope>NUCLEOTIDE SEQUENCE [LARGE SCALE GENOMIC DNA]</scope>
    <source>
        <strain evidence="2">CUR178</strain>
    </source>
</reference>
<keyword evidence="3" id="KW-1185">Reference proteome</keyword>
<dbReference type="GeneID" id="94169909"/>
<dbReference type="Proteomes" id="UP000674179">
    <property type="component" value="Chromosome 31"/>
</dbReference>
<dbReference type="AlphaFoldDB" id="A0A836KD62"/>
<name>A0A836KD62_LEIEN</name>
<gene>
    <name evidence="2" type="ORF">CUR178_02644</name>
</gene>
<feature type="region of interest" description="Disordered" evidence="1">
    <location>
        <begin position="127"/>
        <end position="152"/>
    </location>
</feature>
<dbReference type="EMBL" id="JAFHKP010000031">
    <property type="protein sequence ID" value="KAG5471979.1"/>
    <property type="molecule type" value="Genomic_DNA"/>
</dbReference>
<dbReference type="OrthoDB" id="261177at2759"/>
<sequence>MGNRQSSVSKEGEGHPEVFYRGVKAAREGRFTVSELCFVQALTRHPGRSFWDTLTKAVLQKEYSAGFEGGGTSPPKGGTPRKAGADPDVGGPLDPSDPTEQESVFCGNVSDAAHPADGEGARCEYEQDLLPGSGDSGDGGSPEDQADAGASGAQSACGAKVVDIYLPLDGDLHHVIDYYRLLADIANTYLKLLSSTAHVEKVTGLAARYCLCTISHTQLLLHCLKLWKEAHFGDGGGFIDYDKKRHLRFGSGIVEEQCDSIDHDSRSGERRKQRWRMMDRTASLLFTLGLLEAKSRYYCLAHLVSYAGLLLRSYSTLTEQRKMNRVYANIVGHLEEACLLVWDLAKEYPDEYLSRLIMANVPRPSNFGHDGVSATGSSSRASTQNIRVIGGDQHRHLYASGCPWSPTQSALIPLVLARVVRLNVQESVSRHSQAQLHSPAQRLSYHYTEWNFDTRLVIVPGCSLHMLRKSLPAFVPGRSTWAHYATMAEQEELYVPSRVEDAPLREGSVAVPVPEDGDAAVRGRVLHSSVVEESAAAKKQEERRVQWEAKLIKKRRQINTDLDLSDEHTCVALCLEEACALTLPALFLCSVLEKRESESYSADIYYTERMLVTGMYGSDSSEWHIMAAILRKHLEG</sequence>